<dbReference type="InterPro" id="IPR011761">
    <property type="entry name" value="ATP-grasp"/>
</dbReference>
<dbReference type="NCBIfam" id="TIGR01205">
    <property type="entry name" value="D_ala_D_alaTIGR"/>
    <property type="match status" value="1"/>
</dbReference>
<keyword evidence="8 21" id="KW-0479">Metal-binding</keyword>
<comment type="cofactor">
    <cofactor evidence="1">
        <name>Mn(2+)</name>
        <dbReference type="ChEBI" id="CHEBI:29035"/>
    </cofactor>
</comment>
<feature type="active site" evidence="19">
    <location>
        <position position="20"/>
    </location>
</feature>
<dbReference type="NCBIfam" id="NF002528">
    <property type="entry name" value="PRK01966.1-4"/>
    <property type="match status" value="1"/>
</dbReference>
<evidence type="ECO:0000256" key="14">
    <source>
        <dbReference type="ARBA" id="ARBA00023211"/>
    </source>
</evidence>
<evidence type="ECO:0000256" key="22">
    <source>
        <dbReference type="PROSITE-ProRule" id="PRU00409"/>
    </source>
</evidence>
<dbReference type="EC" id="6.3.2.4" evidence="18"/>
<feature type="binding site" evidence="20">
    <location>
        <begin position="223"/>
        <end position="230"/>
    </location>
    <ligand>
        <name>ATP</name>
        <dbReference type="ChEBI" id="CHEBI:30616"/>
    </ligand>
</feature>
<evidence type="ECO:0000256" key="4">
    <source>
        <dbReference type="ARBA" id="ARBA00004752"/>
    </source>
</evidence>
<dbReference type="PIRSF" id="PIRSF039102">
    <property type="entry name" value="Ddl/VanB"/>
    <property type="match status" value="1"/>
</dbReference>
<dbReference type="Gene3D" id="3.40.50.20">
    <property type="match status" value="1"/>
</dbReference>
<dbReference type="Pfam" id="PF07478">
    <property type="entry name" value="Dala_Dala_lig_C"/>
    <property type="match status" value="1"/>
</dbReference>
<evidence type="ECO:0000256" key="3">
    <source>
        <dbReference type="ARBA" id="ARBA00004496"/>
    </source>
</evidence>
<dbReference type="GO" id="GO:0008360">
    <property type="term" value="P:regulation of cell shape"/>
    <property type="evidence" value="ECO:0007669"/>
    <property type="project" value="UniProtKB-KW"/>
</dbReference>
<comment type="similarity">
    <text evidence="5 18">Belongs to the D-alanine--D-alanine ligase family.</text>
</comment>
<dbReference type="InterPro" id="IPR016185">
    <property type="entry name" value="PreATP-grasp_dom_sf"/>
</dbReference>
<reference evidence="24" key="1">
    <citation type="submission" date="2020-07" db="EMBL/GenBank/DDBJ databases">
        <title>Huge and variable diversity of episymbiotic CPR bacteria and DPANN archaea in groundwater ecosystems.</title>
        <authorList>
            <person name="He C.Y."/>
            <person name="Keren R."/>
            <person name="Whittaker M."/>
            <person name="Farag I.F."/>
            <person name="Doudna J."/>
            <person name="Cate J.H.D."/>
            <person name="Banfield J.F."/>
        </authorList>
    </citation>
    <scope>NUCLEOTIDE SEQUENCE</scope>
    <source>
        <strain evidence="24">NC_groundwater_717_Ag_S-0.2um_59_8</strain>
    </source>
</reference>
<protein>
    <recommendedName>
        <fullName evidence="18">D-alanine--D-alanine ligase</fullName>
        <ecNumber evidence="18">6.3.2.4</ecNumber>
    </recommendedName>
    <alternativeName>
        <fullName evidence="18">D-Ala-D-Ala ligase</fullName>
    </alternativeName>
    <alternativeName>
        <fullName evidence="18">D-alanylalanine synthetase</fullName>
    </alternativeName>
</protein>
<name>A0A932GRX2_UNCTE</name>
<feature type="binding site" evidence="21">
    <location>
        <position position="317"/>
    </location>
    <ligand>
        <name>Mg(2+)</name>
        <dbReference type="ChEBI" id="CHEBI:18420"/>
        <label>1</label>
    </ligand>
</feature>
<evidence type="ECO:0000256" key="9">
    <source>
        <dbReference type="ARBA" id="ARBA00022741"/>
    </source>
</evidence>
<dbReference type="PANTHER" id="PTHR23132">
    <property type="entry name" value="D-ALANINE--D-ALANINE LIGASE"/>
    <property type="match status" value="1"/>
</dbReference>
<evidence type="ECO:0000256" key="5">
    <source>
        <dbReference type="ARBA" id="ARBA00010871"/>
    </source>
</evidence>
<feature type="binding site" evidence="20">
    <location>
        <position position="140"/>
    </location>
    <ligand>
        <name>ATP</name>
        <dbReference type="ChEBI" id="CHEBI:30616"/>
    </ligand>
</feature>
<comment type="function">
    <text evidence="2 18">Cell wall formation.</text>
</comment>
<feature type="active site" evidence="19">
    <location>
        <position position="328"/>
    </location>
</feature>
<evidence type="ECO:0000256" key="16">
    <source>
        <dbReference type="ARBA" id="ARBA00047614"/>
    </source>
</evidence>
<sequence length="365" mass="40030">MANPSKKLRVAVFFGGQSGEHEVSKASASSVIATLDPNQYEVLPVYIEPDGQWRWLPSFRGGTFPDPRNESPVVLPADPSCGGLLVLKQKAPPERVPIDVAFPVLHGPRGEDGTIQGLFELAGVPYVGAGVLASAIGMDKAVMKALFQYRNLPNPPFTLVLRHEWQSDPNREQDRIEKALGYPVFVKPANLGSSVGISKAKEQADLKQALELAFQYDRRVVVEKGIDCRELECGVLGNDEPQVSGVAELVPHREFYDYEAKYTEGLTDIIIPAPIPAETSQTVRRLALEAFKAIAATGMARVDFFWEKGTGKIYLNEINTIPGFTATSIYPKLWEASGLSYPRLLDRLIDLALETRGQARAVKIG</sequence>
<feature type="active site" evidence="19">
    <location>
        <position position="193"/>
    </location>
</feature>
<dbReference type="Gene3D" id="3.30.470.20">
    <property type="entry name" value="ATP-grasp fold, B domain"/>
    <property type="match status" value="1"/>
</dbReference>
<dbReference type="PROSITE" id="PS50975">
    <property type="entry name" value="ATP_GRASP"/>
    <property type="match status" value="1"/>
</dbReference>
<dbReference type="GO" id="GO:0005829">
    <property type="term" value="C:cytosol"/>
    <property type="evidence" value="ECO:0007669"/>
    <property type="project" value="TreeGrafter"/>
</dbReference>
<evidence type="ECO:0000256" key="11">
    <source>
        <dbReference type="ARBA" id="ARBA00022842"/>
    </source>
</evidence>
<dbReference type="InterPro" id="IPR011095">
    <property type="entry name" value="Dala_Dala_lig_C"/>
</dbReference>
<keyword evidence="13 18" id="KW-0573">Peptidoglycan synthesis</keyword>
<dbReference type="GO" id="GO:0005524">
    <property type="term" value="F:ATP binding"/>
    <property type="evidence" value="ECO:0007669"/>
    <property type="project" value="UniProtKB-UniRule"/>
</dbReference>
<dbReference type="Proteomes" id="UP000741360">
    <property type="component" value="Unassembled WGS sequence"/>
</dbReference>
<dbReference type="AlphaFoldDB" id="A0A932GRX2"/>
<evidence type="ECO:0000256" key="2">
    <source>
        <dbReference type="ARBA" id="ARBA00003921"/>
    </source>
</evidence>
<dbReference type="InterPro" id="IPR013815">
    <property type="entry name" value="ATP_grasp_subdomain_1"/>
</dbReference>
<dbReference type="InterPro" id="IPR000291">
    <property type="entry name" value="D-Ala_lig_Van_CS"/>
</dbReference>
<evidence type="ECO:0000256" key="10">
    <source>
        <dbReference type="ARBA" id="ARBA00022840"/>
    </source>
</evidence>
<dbReference type="GO" id="GO:0071555">
    <property type="term" value="P:cell wall organization"/>
    <property type="evidence" value="ECO:0007669"/>
    <property type="project" value="UniProtKB-KW"/>
</dbReference>
<comment type="caution">
    <text evidence="24">The sequence shown here is derived from an EMBL/GenBank/DDBJ whole genome shotgun (WGS) entry which is preliminary data.</text>
</comment>
<dbReference type="InterPro" id="IPR005905">
    <property type="entry name" value="D_ala_D_ala"/>
</dbReference>
<dbReference type="NCBIfam" id="NF002378">
    <property type="entry name" value="PRK01372.1"/>
    <property type="match status" value="1"/>
</dbReference>
<dbReference type="SUPFAM" id="SSF56059">
    <property type="entry name" value="Glutathione synthetase ATP-binding domain-like"/>
    <property type="match status" value="1"/>
</dbReference>
<evidence type="ECO:0000256" key="20">
    <source>
        <dbReference type="PIRSR" id="PIRSR039102-2"/>
    </source>
</evidence>
<dbReference type="PROSITE" id="PS00843">
    <property type="entry name" value="DALA_DALA_LIGASE_1"/>
    <property type="match status" value="1"/>
</dbReference>
<keyword evidence="10 22" id="KW-0067">ATP-binding</keyword>
<dbReference type="Pfam" id="PF01820">
    <property type="entry name" value="Dala_Dala_lig_N"/>
    <property type="match status" value="1"/>
</dbReference>
<dbReference type="GO" id="GO:0046872">
    <property type="term" value="F:metal ion binding"/>
    <property type="evidence" value="ECO:0007669"/>
    <property type="project" value="UniProtKB-KW"/>
</dbReference>
<comment type="pathway">
    <text evidence="4 18">Cell wall biogenesis; peptidoglycan biosynthesis.</text>
</comment>
<evidence type="ECO:0000256" key="15">
    <source>
        <dbReference type="ARBA" id="ARBA00023316"/>
    </source>
</evidence>
<gene>
    <name evidence="18" type="primary">ddl</name>
    <name evidence="24" type="ORF">HYY65_12730</name>
</gene>
<evidence type="ECO:0000259" key="23">
    <source>
        <dbReference type="PROSITE" id="PS50975"/>
    </source>
</evidence>
<evidence type="ECO:0000256" key="18">
    <source>
        <dbReference type="HAMAP-Rule" id="MF_00047"/>
    </source>
</evidence>
<comment type="pathway">
    <text evidence="17">Glycan biosynthesis.</text>
</comment>
<evidence type="ECO:0000256" key="13">
    <source>
        <dbReference type="ARBA" id="ARBA00022984"/>
    </source>
</evidence>
<feature type="binding site" evidence="21">
    <location>
        <position position="319"/>
    </location>
    <ligand>
        <name>Mg(2+)</name>
        <dbReference type="ChEBI" id="CHEBI:18420"/>
        <label>2</label>
    </ligand>
</feature>
<feature type="binding site" evidence="20">
    <location>
        <begin position="193"/>
        <end position="194"/>
    </location>
    <ligand>
        <name>ATP</name>
        <dbReference type="ChEBI" id="CHEBI:30616"/>
    </ligand>
</feature>
<feature type="binding site" evidence="20">
    <location>
        <begin position="185"/>
        <end position="187"/>
    </location>
    <ligand>
        <name>ATP</name>
        <dbReference type="ChEBI" id="CHEBI:30616"/>
    </ligand>
</feature>
<feature type="binding site" evidence="21">
    <location>
        <position position="303"/>
    </location>
    <ligand>
        <name>Mg(2+)</name>
        <dbReference type="ChEBI" id="CHEBI:18420"/>
        <label>1</label>
    </ligand>
</feature>
<dbReference type="FunFam" id="3.30.470.20:FF:000008">
    <property type="entry name" value="D-alanine--D-alanine ligase"/>
    <property type="match status" value="1"/>
</dbReference>
<dbReference type="GO" id="GO:0009252">
    <property type="term" value="P:peptidoglycan biosynthetic process"/>
    <property type="evidence" value="ECO:0007669"/>
    <property type="project" value="UniProtKB-UniRule"/>
</dbReference>
<evidence type="ECO:0000256" key="12">
    <source>
        <dbReference type="ARBA" id="ARBA00022960"/>
    </source>
</evidence>
<accession>A0A932GRX2</accession>
<dbReference type="PROSITE" id="PS00844">
    <property type="entry name" value="DALA_DALA_LIGASE_2"/>
    <property type="match status" value="1"/>
</dbReference>
<dbReference type="GO" id="GO:0008716">
    <property type="term" value="F:D-alanine-D-alanine ligase activity"/>
    <property type="evidence" value="ECO:0007669"/>
    <property type="project" value="UniProtKB-UniRule"/>
</dbReference>
<evidence type="ECO:0000256" key="6">
    <source>
        <dbReference type="ARBA" id="ARBA00022490"/>
    </source>
</evidence>
<evidence type="ECO:0000256" key="17">
    <source>
        <dbReference type="ARBA" id="ARBA00060592"/>
    </source>
</evidence>
<evidence type="ECO:0000256" key="8">
    <source>
        <dbReference type="ARBA" id="ARBA00022723"/>
    </source>
</evidence>
<comment type="catalytic activity">
    <reaction evidence="16 18">
        <text>2 D-alanine + ATP = D-alanyl-D-alanine + ADP + phosphate + H(+)</text>
        <dbReference type="Rhea" id="RHEA:11224"/>
        <dbReference type="ChEBI" id="CHEBI:15378"/>
        <dbReference type="ChEBI" id="CHEBI:30616"/>
        <dbReference type="ChEBI" id="CHEBI:43474"/>
        <dbReference type="ChEBI" id="CHEBI:57416"/>
        <dbReference type="ChEBI" id="CHEBI:57822"/>
        <dbReference type="ChEBI" id="CHEBI:456216"/>
        <dbReference type="EC" id="6.3.2.4"/>
    </reaction>
</comment>
<organism evidence="24 25">
    <name type="scientific">Tectimicrobiota bacterium</name>
    <dbReference type="NCBI Taxonomy" id="2528274"/>
    <lineage>
        <taxon>Bacteria</taxon>
        <taxon>Pseudomonadati</taxon>
        <taxon>Nitrospinota/Tectimicrobiota group</taxon>
        <taxon>Candidatus Tectimicrobiota</taxon>
    </lineage>
</organism>
<keyword evidence="6 18" id="KW-0963">Cytoplasm</keyword>
<dbReference type="Gene3D" id="3.30.1490.20">
    <property type="entry name" value="ATP-grasp fold, A domain"/>
    <property type="match status" value="1"/>
</dbReference>
<evidence type="ECO:0000256" key="1">
    <source>
        <dbReference type="ARBA" id="ARBA00001936"/>
    </source>
</evidence>
<dbReference type="HAMAP" id="MF_00047">
    <property type="entry name" value="Dala_Dala_lig"/>
    <property type="match status" value="1"/>
</dbReference>
<keyword evidence="7 18" id="KW-0436">Ligase</keyword>
<dbReference type="InterPro" id="IPR011127">
    <property type="entry name" value="Dala_Dala_lig_N"/>
</dbReference>
<evidence type="ECO:0000256" key="21">
    <source>
        <dbReference type="PIRSR" id="PIRSR039102-3"/>
    </source>
</evidence>
<keyword evidence="14 21" id="KW-0464">Manganese</keyword>
<dbReference type="EMBL" id="JACPSX010000244">
    <property type="protein sequence ID" value="MBI3015890.1"/>
    <property type="molecule type" value="Genomic_DNA"/>
</dbReference>
<evidence type="ECO:0000313" key="25">
    <source>
        <dbReference type="Proteomes" id="UP000741360"/>
    </source>
</evidence>
<feature type="domain" description="ATP-grasp" evidence="23">
    <location>
        <begin position="144"/>
        <end position="350"/>
    </location>
</feature>
<comment type="cofactor">
    <cofactor evidence="21">
        <name>Mg(2+)</name>
        <dbReference type="ChEBI" id="CHEBI:18420"/>
    </cofactor>
    <cofactor evidence="21">
        <name>Mn(2+)</name>
        <dbReference type="ChEBI" id="CHEBI:29035"/>
    </cofactor>
    <text evidence="21">Binds 2 magnesium or manganese ions per subunit.</text>
</comment>
<keyword evidence="9 20" id="KW-0547">Nucleotide-binding</keyword>
<keyword evidence="12 18" id="KW-0133">Cell shape</keyword>
<evidence type="ECO:0000313" key="24">
    <source>
        <dbReference type="EMBL" id="MBI3015890.1"/>
    </source>
</evidence>
<comment type="subcellular location">
    <subcellularLocation>
        <location evidence="3 18">Cytoplasm</location>
    </subcellularLocation>
</comment>
<dbReference type="FunFam" id="3.30.1490.20:FF:000007">
    <property type="entry name" value="D-alanine--D-alanine ligase"/>
    <property type="match status" value="1"/>
</dbReference>
<keyword evidence="11 21" id="KW-0460">Magnesium</keyword>
<evidence type="ECO:0000256" key="7">
    <source>
        <dbReference type="ARBA" id="ARBA00022598"/>
    </source>
</evidence>
<feature type="binding site" evidence="20">
    <location>
        <begin position="316"/>
        <end position="317"/>
    </location>
    <ligand>
        <name>ATP</name>
        <dbReference type="ChEBI" id="CHEBI:30616"/>
    </ligand>
</feature>
<dbReference type="PANTHER" id="PTHR23132:SF25">
    <property type="entry name" value="D-ALANINE--D-ALANINE LIGASE A"/>
    <property type="match status" value="1"/>
</dbReference>
<feature type="binding site" evidence="21">
    <location>
        <position position="317"/>
    </location>
    <ligand>
        <name>Mg(2+)</name>
        <dbReference type="ChEBI" id="CHEBI:18420"/>
        <label>2</label>
    </ligand>
</feature>
<proteinExistence type="inferred from homology"/>
<dbReference type="SUPFAM" id="SSF52440">
    <property type="entry name" value="PreATP-grasp domain"/>
    <property type="match status" value="1"/>
</dbReference>
<keyword evidence="15 18" id="KW-0961">Cell wall biogenesis/degradation</keyword>
<evidence type="ECO:0000256" key="19">
    <source>
        <dbReference type="PIRSR" id="PIRSR039102-1"/>
    </source>
</evidence>